<dbReference type="RefSeq" id="WP_101250465.1">
    <property type="nucleotide sequence ID" value="NZ_PIUM01000009.1"/>
</dbReference>
<comment type="caution">
    <text evidence="3">The sequence shown here is derived from an EMBL/GenBank/DDBJ whole genome shotgun (WGS) entry which is preliminary data.</text>
</comment>
<evidence type="ECO:0000313" key="4">
    <source>
        <dbReference type="Proteomes" id="UP000233293"/>
    </source>
</evidence>
<name>A0A2N3PW91_9PROT</name>
<dbReference type="EMBL" id="PIUM01000009">
    <property type="protein sequence ID" value="PKU24672.1"/>
    <property type="molecule type" value="Genomic_DNA"/>
</dbReference>
<keyword evidence="2" id="KW-0732">Signal</keyword>
<reference evidence="4" key="1">
    <citation type="submission" date="2017-12" db="EMBL/GenBank/DDBJ databases">
        <title>Draft genome sequence of Telmatospirillum siberiense 26-4b1T, an acidotolerant peatland alphaproteobacterium potentially involved in sulfur cycling.</title>
        <authorList>
            <person name="Hausmann B."/>
            <person name="Pjevac P."/>
            <person name="Schreck K."/>
            <person name="Herbold C.W."/>
            <person name="Daims H."/>
            <person name="Wagner M."/>
            <person name="Pester M."/>
            <person name="Loy A."/>
        </authorList>
    </citation>
    <scope>NUCLEOTIDE SEQUENCE [LARGE SCALE GENOMIC DNA]</scope>
    <source>
        <strain evidence="4">26-4b1</strain>
    </source>
</reference>
<dbReference type="OrthoDB" id="7366700at2"/>
<evidence type="ECO:0008006" key="5">
    <source>
        <dbReference type="Google" id="ProtNLM"/>
    </source>
</evidence>
<gene>
    <name evidence="3" type="ORF">CWS72_10025</name>
</gene>
<evidence type="ECO:0000256" key="1">
    <source>
        <dbReference type="SAM" id="MobiDB-lite"/>
    </source>
</evidence>
<organism evidence="3 4">
    <name type="scientific">Telmatospirillum siberiense</name>
    <dbReference type="NCBI Taxonomy" id="382514"/>
    <lineage>
        <taxon>Bacteria</taxon>
        <taxon>Pseudomonadati</taxon>
        <taxon>Pseudomonadota</taxon>
        <taxon>Alphaproteobacteria</taxon>
        <taxon>Rhodospirillales</taxon>
        <taxon>Rhodospirillaceae</taxon>
        <taxon>Telmatospirillum</taxon>
    </lineage>
</organism>
<feature type="chain" id="PRO_5014742669" description="SPOR domain-containing protein" evidence="2">
    <location>
        <begin position="20"/>
        <end position="272"/>
    </location>
</feature>
<accession>A0A2N3PW91</accession>
<dbReference type="Proteomes" id="UP000233293">
    <property type="component" value="Unassembled WGS sequence"/>
</dbReference>
<protein>
    <recommendedName>
        <fullName evidence="5">SPOR domain-containing protein</fullName>
    </recommendedName>
</protein>
<feature type="region of interest" description="Disordered" evidence="1">
    <location>
        <begin position="162"/>
        <end position="193"/>
    </location>
</feature>
<proteinExistence type="predicted"/>
<sequence length="272" mass="28614">MKRSVYPACLLPLLLAACASESAGPPPADTKPSSLAEPAGAPSMPLGGEDLRPWLGRWVVTEAYGSAQSGQRPRPPVGQRLELGEAVATDLDGRTCVAPSFRGDGASEAAFLGLDKSTAESLRQIRPRLSVTCGPAAFGQYLAVRDGSLLAHVGGGTLRLARQADAPAPEQSVKESSAVEPPPARSEGDAPSPRAVYLASYRDQDTALTGWKELAKISPLLQKATPELTPVTLPGRGKFLRLWAKGLSDVDGAKLCKALIRMLPDCGARDRR</sequence>
<dbReference type="AlphaFoldDB" id="A0A2N3PW91"/>
<feature type="region of interest" description="Disordered" evidence="1">
    <location>
        <begin position="22"/>
        <end position="47"/>
    </location>
</feature>
<feature type="signal peptide" evidence="2">
    <location>
        <begin position="1"/>
        <end position="19"/>
    </location>
</feature>
<keyword evidence="4" id="KW-1185">Reference proteome</keyword>
<dbReference type="PROSITE" id="PS51257">
    <property type="entry name" value="PROKAR_LIPOPROTEIN"/>
    <property type="match status" value="1"/>
</dbReference>
<evidence type="ECO:0000313" key="3">
    <source>
        <dbReference type="EMBL" id="PKU24672.1"/>
    </source>
</evidence>
<evidence type="ECO:0000256" key="2">
    <source>
        <dbReference type="SAM" id="SignalP"/>
    </source>
</evidence>